<keyword evidence="6" id="KW-0808">Transferase</keyword>
<feature type="domain" description="Protein kinase" evidence="18">
    <location>
        <begin position="8"/>
        <end position="267"/>
    </location>
</feature>
<evidence type="ECO:0000256" key="7">
    <source>
        <dbReference type="ARBA" id="ARBA00022692"/>
    </source>
</evidence>
<dbReference type="Gene3D" id="1.10.510.10">
    <property type="entry name" value="Transferase(Phosphotransferase) domain 1"/>
    <property type="match status" value="1"/>
</dbReference>
<dbReference type="InterPro" id="IPR011009">
    <property type="entry name" value="Kinase-like_dom_sf"/>
</dbReference>
<dbReference type="Proteomes" id="UP000465360">
    <property type="component" value="Unassembled WGS sequence"/>
</dbReference>
<dbReference type="SMART" id="SM00220">
    <property type="entry name" value="S_TKc"/>
    <property type="match status" value="1"/>
</dbReference>
<evidence type="ECO:0000256" key="15">
    <source>
        <dbReference type="PROSITE-ProRule" id="PRU10141"/>
    </source>
</evidence>
<keyword evidence="3" id="KW-1003">Cell membrane</keyword>
<protein>
    <recommendedName>
        <fullName evidence="2">non-specific serine/threonine protein kinase</fullName>
        <ecNumber evidence="2">2.7.11.1</ecNumber>
    </recommendedName>
</protein>
<dbReference type="GO" id="GO:0005886">
    <property type="term" value="C:plasma membrane"/>
    <property type="evidence" value="ECO:0007669"/>
    <property type="project" value="UniProtKB-SubCell"/>
</dbReference>
<feature type="region of interest" description="Disordered" evidence="16">
    <location>
        <begin position="354"/>
        <end position="388"/>
    </location>
</feature>
<feature type="transmembrane region" description="Helical" evidence="17">
    <location>
        <begin position="330"/>
        <end position="351"/>
    </location>
</feature>
<dbReference type="FunFam" id="1.10.510.10:FF:000021">
    <property type="entry name" value="Serine/threonine protein kinase"/>
    <property type="match status" value="1"/>
</dbReference>
<evidence type="ECO:0000256" key="4">
    <source>
        <dbReference type="ARBA" id="ARBA00022527"/>
    </source>
</evidence>
<dbReference type="InterPro" id="IPR000719">
    <property type="entry name" value="Prot_kinase_dom"/>
</dbReference>
<evidence type="ECO:0000256" key="16">
    <source>
        <dbReference type="SAM" id="MobiDB-lite"/>
    </source>
</evidence>
<evidence type="ECO:0000256" key="14">
    <source>
        <dbReference type="ARBA" id="ARBA00048679"/>
    </source>
</evidence>
<dbReference type="Pfam" id="PF00069">
    <property type="entry name" value="Pkinase"/>
    <property type="match status" value="1"/>
</dbReference>
<keyword evidence="5" id="KW-0597">Phosphoprotein</keyword>
<keyword evidence="8 15" id="KW-0547">Nucleotide-binding</keyword>
<keyword evidence="10 15" id="KW-0067">ATP-binding</keyword>
<sequence>MNEAFGRYRLISVLGQGGMGTVYRAHDTEIDRDVAIKVLPPQLANEPGYEQRFRREAYTAARLTEPHIIPIYDTGEIDGRLYLVMPIVEGTDVGALLRRGPMRPQRAVHIIEQLAAALDAAHAAGLVHRDVKPSNTLVTPRDFVYLIDFGIVHDSSATKLTSTNVMVGTMAYMAPERFNTGVADARSDVYALACVLHECLTGSHPFPGDSMEQQIAAHLQLDPPRASQIRPGVPAAFDAVIATGMAKNPDERYQSANALAFAARQALSAPSVAGSTRRHDRPPPPPPSQQLHSQPTVPAPPPRRRLPDQPAPQPLAYQTGGPTRLGGGRIAAITAAVVIVAVLGIVGGYLLSRPATTSQSPATAQSSATVEPSTPALPATPAEPTTTARTGLAGLEPFVGSWHAHREGLVITANGKGQHTYSDGMENFTLTSVFGDTATGTVDSSSNLNGAVPGDPVTVTLVGNGQGLTFSAGKEQQFPYCKVGGTDPTLCGA</sequence>
<gene>
    <name evidence="19" type="ORF">MBOU_55330</name>
</gene>
<comment type="catalytic activity">
    <reaction evidence="13">
        <text>L-threonyl-[protein] + ATP = O-phospho-L-threonyl-[protein] + ADP + H(+)</text>
        <dbReference type="Rhea" id="RHEA:46608"/>
        <dbReference type="Rhea" id="RHEA-COMP:11060"/>
        <dbReference type="Rhea" id="RHEA-COMP:11605"/>
        <dbReference type="ChEBI" id="CHEBI:15378"/>
        <dbReference type="ChEBI" id="CHEBI:30013"/>
        <dbReference type="ChEBI" id="CHEBI:30616"/>
        <dbReference type="ChEBI" id="CHEBI:61977"/>
        <dbReference type="ChEBI" id="CHEBI:456216"/>
        <dbReference type="EC" id="2.7.11.1"/>
    </reaction>
</comment>
<evidence type="ECO:0000259" key="18">
    <source>
        <dbReference type="PROSITE" id="PS50011"/>
    </source>
</evidence>
<comment type="caution">
    <text evidence="19">The sequence shown here is derived from an EMBL/GenBank/DDBJ whole genome shotgun (WGS) entry which is preliminary data.</text>
</comment>
<proteinExistence type="predicted"/>
<feature type="binding site" evidence="15">
    <location>
        <position position="37"/>
    </location>
    <ligand>
        <name>ATP</name>
        <dbReference type="ChEBI" id="CHEBI:30616"/>
    </ligand>
</feature>
<organism evidence="19 20">
    <name type="scientific">Mycobacterium bourgelatii</name>
    <dbReference type="NCBI Taxonomy" id="1273442"/>
    <lineage>
        <taxon>Bacteria</taxon>
        <taxon>Bacillati</taxon>
        <taxon>Actinomycetota</taxon>
        <taxon>Actinomycetes</taxon>
        <taxon>Mycobacteriales</taxon>
        <taxon>Mycobacteriaceae</taxon>
        <taxon>Mycobacterium</taxon>
    </lineage>
</organism>
<dbReference type="AlphaFoldDB" id="A0A7I9YXU8"/>
<dbReference type="InterPro" id="IPR017441">
    <property type="entry name" value="Protein_kinase_ATP_BS"/>
</dbReference>
<dbReference type="RefSeq" id="WP_163719241.1">
    <property type="nucleotide sequence ID" value="NZ_BLKZ01000002.1"/>
</dbReference>
<comment type="catalytic activity">
    <reaction evidence="14">
        <text>L-seryl-[protein] + ATP = O-phospho-L-seryl-[protein] + ADP + H(+)</text>
        <dbReference type="Rhea" id="RHEA:17989"/>
        <dbReference type="Rhea" id="RHEA-COMP:9863"/>
        <dbReference type="Rhea" id="RHEA-COMP:11604"/>
        <dbReference type="ChEBI" id="CHEBI:15378"/>
        <dbReference type="ChEBI" id="CHEBI:29999"/>
        <dbReference type="ChEBI" id="CHEBI:30616"/>
        <dbReference type="ChEBI" id="CHEBI:83421"/>
        <dbReference type="ChEBI" id="CHEBI:456216"/>
        <dbReference type="EC" id="2.7.11.1"/>
    </reaction>
</comment>
<dbReference type="PROSITE" id="PS50011">
    <property type="entry name" value="PROTEIN_KINASE_DOM"/>
    <property type="match status" value="1"/>
</dbReference>
<accession>A0A7I9YXU8</accession>
<dbReference type="PANTHER" id="PTHR43289">
    <property type="entry name" value="MITOGEN-ACTIVATED PROTEIN KINASE KINASE KINASE 20-RELATED"/>
    <property type="match status" value="1"/>
</dbReference>
<name>A0A7I9YXU8_MYCBU</name>
<dbReference type="GO" id="GO:0045717">
    <property type="term" value="P:negative regulation of fatty acid biosynthetic process"/>
    <property type="evidence" value="ECO:0007669"/>
    <property type="project" value="UniProtKB-ARBA"/>
</dbReference>
<comment type="subcellular location">
    <subcellularLocation>
        <location evidence="1">Cell membrane</location>
        <topology evidence="1">Single-pass membrane protein</topology>
    </subcellularLocation>
</comment>
<dbReference type="InterPro" id="IPR008271">
    <property type="entry name" value="Ser/Thr_kinase_AS"/>
</dbReference>
<evidence type="ECO:0000256" key="8">
    <source>
        <dbReference type="ARBA" id="ARBA00022741"/>
    </source>
</evidence>
<dbReference type="EC" id="2.7.11.1" evidence="2"/>
<dbReference type="GO" id="GO:0004674">
    <property type="term" value="F:protein serine/threonine kinase activity"/>
    <property type="evidence" value="ECO:0007669"/>
    <property type="project" value="UniProtKB-KW"/>
</dbReference>
<evidence type="ECO:0000256" key="11">
    <source>
        <dbReference type="ARBA" id="ARBA00022989"/>
    </source>
</evidence>
<evidence type="ECO:0000313" key="19">
    <source>
        <dbReference type="EMBL" id="GFG93491.1"/>
    </source>
</evidence>
<keyword evidence="11 17" id="KW-1133">Transmembrane helix</keyword>
<dbReference type="FunFam" id="3.30.200.20:FF:000035">
    <property type="entry name" value="Serine/threonine protein kinase Stk1"/>
    <property type="match status" value="1"/>
</dbReference>
<dbReference type="SUPFAM" id="SSF56112">
    <property type="entry name" value="Protein kinase-like (PK-like)"/>
    <property type="match status" value="1"/>
</dbReference>
<dbReference type="CDD" id="cd14014">
    <property type="entry name" value="STKc_PknB_like"/>
    <property type="match status" value="1"/>
</dbReference>
<evidence type="ECO:0000256" key="2">
    <source>
        <dbReference type="ARBA" id="ARBA00012513"/>
    </source>
</evidence>
<dbReference type="EMBL" id="BLKZ01000002">
    <property type="protein sequence ID" value="GFG93491.1"/>
    <property type="molecule type" value="Genomic_DNA"/>
</dbReference>
<evidence type="ECO:0000256" key="10">
    <source>
        <dbReference type="ARBA" id="ARBA00022840"/>
    </source>
</evidence>
<keyword evidence="4" id="KW-0723">Serine/threonine-protein kinase</keyword>
<dbReference type="PROSITE" id="PS00107">
    <property type="entry name" value="PROTEIN_KINASE_ATP"/>
    <property type="match status" value="1"/>
</dbReference>
<reference evidence="19 20" key="1">
    <citation type="journal article" date="2019" name="Emerg. Microbes Infect.">
        <title>Comprehensive subspecies identification of 175 nontuberculous mycobacteria species based on 7547 genomic profiles.</title>
        <authorList>
            <person name="Matsumoto Y."/>
            <person name="Kinjo T."/>
            <person name="Motooka D."/>
            <person name="Nabeya D."/>
            <person name="Jung N."/>
            <person name="Uechi K."/>
            <person name="Horii T."/>
            <person name="Iida T."/>
            <person name="Fujita J."/>
            <person name="Nakamura S."/>
        </authorList>
    </citation>
    <scope>NUCLEOTIDE SEQUENCE [LARGE SCALE GENOMIC DNA]</scope>
    <source>
        <strain evidence="19 20">JCM 30725</strain>
    </source>
</reference>
<evidence type="ECO:0000256" key="1">
    <source>
        <dbReference type="ARBA" id="ARBA00004162"/>
    </source>
</evidence>
<keyword evidence="7 17" id="KW-0812">Transmembrane</keyword>
<dbReference type="PANTHER" id="PTHR43289:SF6">
    <property type="entry name" value="SERINE_THREONINE-PROTEIN KINASE NEKL-3"/>
    <property type="match status" value="1"/>
</dbReference>
<keyword evidence="12 17" id="KW-0472">Membrane</keyword>
<dbReference type="GO" id="GO:0005524">
    <property type="term" value="F:ATP binding"/>
    <property type="evidence" value="ECO:0007669"/>
    <property type="project" value="UniProtKB-UniRule"/>
</dbReference>
<keyword evidence="20" id="KW-1185">Reference proteome</keyword>
<evidence type="ECO:0000256" key="3">
    <source>
        <dbReference type="ARBA" id="ARBA00022475"/>
    </source>
</evidence>
<dbReference type="PROSITE" id="PS00108">
    <property type="entry name" value="PROTEIN_KINASE_ST"/>
    <property type="match status" value="1"/>
</dbReference>
<evidence type="ECO:0000256" key="12">
    <source>
        <dbReference type="ARBA" id="ARBA00023136"/>
    </source>
</evidence>
<evidence type="ECO:0000256" key="13">
    <source>
        <dbReference type="ARBA" id="ARBA00047899"/>
    </source>
</evidence>
<dbReference type="Gene3D" id="3.30.200.20">
    <property type="entry name" value="Phosphorylase Kinase, domain 1"/>
    <property type="match status" value="1"/>
</dbReference>
<evidence type="ECO:0000256" key="17">
    <source>
        <dbReference type="SAM" id="Phobius"/>
    </source>
</evidence>
<feature type="region of interest" description="Disordered" evidence="16">
    <location>
        <begin position="269"/>
        <end position="321"/>
    </location>
</feature>
<evidence type="ECO:0000256" key="9">
    <source>
        <dbReference type="ARBA" id="ARBA00022777"/>
    </source>
</evidence>
<evidence type="ECO:0000313" key="20">
    <source>
        <dbReference type="Proteomes" id="UP000465360"/>
    </source>
</evidence>
<keyword evidence="9" id="KW-0418">Kinase</keyword>
<evidence type="ECO:0000256" key="6">
    <source>
        <dbReference type="ARBA" id="ARBA00022679"/>
    </source>
</evidence>
<evidence type="ECO:0000256" key="5">
    <source>
        <dbReference type="ARBA" id="ARBA00022553"/>
    </source>
</evidence>